<dbReference type="RefSeq" id="WP_013008397.1">
    <property type="nucleotide sequence ID" value="NC_013939.1"/>
</dbReference>
<dbReference type="KEGG" id="ddf:DEFDS_1695"/>
<proteinExistence type="predicted"/>
<dbReference type="SUPFAM" id="SSF46626">
    <property type="entry name" value="Cytochrome c"/>
    <property type="match status" value="1"/>
</dbReference>
<keyword evidence="2" id="KW-1185">Reference proteome</keyword>
<reference evidence="1 2" key="1">
    <citation type="journal article" date="2010" name="DNA Res.">
        <title>Bacterial lifestyle in a deep-sea hydrothermal vent chimney revealed by the genome sequence of the thermophilic bacterium Deferribacter desulfuricans SSM1.</title>
        <authorList>
            <person name="Takaki Y."/>
            <person name="Shimamura S."/>
            <person name="Nakagawa S."/>
            <person name="Fukuhara Y."/>
            <person name="Horikawa H."/>
            <person name="Ankai A."/>
            <person name="Harada T."/>
            <person name="Hosoyama A."/>
            <person name="Oguchi A."/>
            <person name="Fukui S."/>
            <person name="Fujita N."/>
            <person name="Takami H."/>
            <person name="Takai K."/>
        </authorList>
    </citation>
    <scope>NUCLEOTIDE SEQUENCE [LARGE SCALE GENOMIC DNA]</scope>
    <source>
        <strain evidence="2">DSM 14783 / JCM 11476 / NBRC 101012 / SSM1</strain>
    </source>
</reference>
<organism evidence="1 2">
    <name type="scientific">Deferribacter desulfuricans (strain DSM 14783 / JCM 11476 / NBRC 101012 / SSM1)</name>
    <dbReference type="NCBI Taxonomy" id="639282"/>
    <lineage>
        <taxon>Bacteria</taxon>
        <taxon>Pseudomonadati</taxon>
        <taxon>Deferribacterota</taxon>
        <taxon>Deferribacteres</taxon>
        <taxon>Deferribacterales</taxon>
        <taxon>Deferribacteraceae</taxon>
        <taxon>Deferribacter</taxon>
    </lineage>
</organism>
<dbReference type="STRING" id="639282.DEFDS_1695"/>
<dbReference type="HOGENOM" id="CLU_167435_0_0_0"/>
<dbReference type="Proteomes" id="UP000001520">
    <property type="component" value="Chromosome"/>
</dbReference>
<name>D3P8W1_DEFDS</name>
<dbReference type="AlphaFoldDB" id="D3P8W1"/>
<sequence>MKKIYLLVALLIMIFSAVSYSKKYPADYGRNTWKKNCRLACHDGSKTGVPKLAPNSKTQQQWENVFAQNRKYIYEMHKGVDFSHLSEKDWNMIKLFVIQHAYDSDQPESCETTENFVK</sequence>
<dbReference type="OrthoDB" id="8561258at2"/>
<accession>D3P8W1</accession>
<dbReference type="InterPro" id="IPR036909">
    <property type="entry name" value="Cyt_c-like_dom_sf"/>
</dbReference>
<dbReference type="EMBL" id="AP011529">
    <property type="protein sequence ID" value="BAI81151.1"/>
    <property type="molecule type" value="Genomic_DNA"/>
</dbReference>
<evidence type="ECO:0000313" key="1">
    <source>
        <dbReference type="EMBL" id="BAI81151.1"/>
    </source>
</evidence>
<dbReference type="GO" id="GO:0020037">
    <property type="term" value="F:heme binding"/>
    <property type="evidence" value="ECO:0007669"/>
    <property type="project" value="InterPro"/>
</dbReference>
<dbReference type="GO" id="GO:0009055">
    <property type="term" value="F:electron transfer activity"/>
    <property type="evidence" value="ECO:0007669"/>
    <property type="project" value="InterPro"/>
</dbReference>
<protein>
    <submittedName>
        <fullName evidence="1">Cytochrome c family protein</fullName>
    </submittedName>
</protein>
<gene>
    <name evidence="1" type="ordered locus">DEFDS_1695</name>
</gene>
<dbReference type="eggNOG" id="COG2010">
    <property type="taxonomic scope" value="Bacteria"/>
</dbReference>
<evidence type="ECO:0000313" key="2">
    <source>
        <dbReference type="Proteomes" id="UP000001520"/>
    </source>
</evidence>